<comment type="similarity">
    <text evidence="1">Belongs to the UPF0065 (bug) family.</text>
</comment>
<protein>
    <submittedName>
        <fullName evidence="2">Tripartite tricarboxylate transporter substrate binding protein</fullName>
    </submittedName>
</protein>
<comment type="caution">
    <text evidence="2">The sequence shown here is derived from an EMBL/GenBank/DDBJ whole genome shotgun (WGS) entry which is preliminary data.</text>
</comment>
<reference evidence="2" key="1">
    <citation type="submission" date="2020-08" db="EMBL/GenBank/DDBJ databases">
        <authorList>
            <person name="Hu Y."/>
            <person name="Nguyen S.V."/>
            <person name="Li F."/>
            <person name="Fanning S."/>
        </authorList>
    </citation>
    <scope>NUCLEOTIDE SEQUENCE</scope>
    <source>
        <strain evidence="2">SYSU D8009</strain>
    </source>
</reference>
<gene>
    <name evidence="2" type="ORF">H7965_18095</name>
</gene>
<dbReference type="InterPro" id="IPR042100">
    <property type="entry name" value="Bug_dom1"/>
</dbReference>
<organism evidence="2 3">
    <name type="scientific">Siccirubricoccus deserti</name>
    <dbReference type="NCBI Taxonomy" id="2013562"/>
    <lineage>
        <taxon>Bacteria</taxon>
        <taxon>Pseudomonadati</taxon>
        <taxon>Pseudomonadota</taxon>
        <taxon>Alphaproteobacteria</taxon>
        <taxon>Acetobacterales</taxon>
        <taxon>Roseomonadaceae</taxon>
        <taxon>Siccirubricoccus</taxon>
    </lineage>
</organism>
<accession>A0A9X0R2J1</accession>
<evidence type="ECO:0000313" key="2">
    <source>
        <dbReference type="EMBL" id="MBC4017223.1"/>
    </source>
</evidence>
<dbReference type="Gene3D" id="3.40.190.10">
    <property type="entry name" value="Periplasmic binding protein-like II"/>
    <property type="match status" value="1"/>
</dbReference>
<dbReference type="PANTHER" id="PTHR42928">
    <property type="entry name" value="TRICARBOXYLATE-BINDING PROTEIN"/>
    <property type="match status" value="1"/>
</dbReference>
<name>A0A9X0R2J1_9PROT</name>
<evidence type="ECO:0000256" key="1">
    <source>
        <dbReference type="ARBA" id="ARBA00006987"/>
    </source>
</evidence>
<dbReference type="Gene3D" id="3.40.190.150">
    <property type="entry name" value="Bordetella uptake gene, domain 1"/>
    <property type="match status" value="1"/>
</dbReference>
<dbReference type="AlphaFoldDB" id="A0A9X0R2J1"/>
<dbReference type="SUPFAM" id="SSF53850">
    <property type="entry name" value="Periplasmic binding protein-like II"/>
    <property type="match status" value="1"/>
</dbReference>
<evidence type="ECO:0000313" key="3">
    <source>
        <dbReference type="Proteomes" id="UP000600101"/>
    </source>
</evidence>
<dbReference type="InterPro" id="IPR005064">
    <property type="entry name" value="BUG"/>
</dbReference>
<dbReference type="EMBL" id="JACOMF010000025">
    <property type="protein sequence ID" value="MBC4017223.1"/>
    <property type="molecule type" value="Genomic_DNA"/>
</dbReference>
<dbReference type="Proteomes" id="UP000600101">
    <property type="component" value="Unassembled WGS sequence"/>
</dbReference>
<dbReference type="PANTHER" id="PTHR42928:SF5">
    <property type="entry name" value="BLR1237 PROTEIN"/>
    <property type="match status" value="1"/>
</dbReference>
<dbReference type="PIRSF" id="PIRSF017082">
    <property type="entry name" value="YflP"/>
    <property type="match status" value="1"/>
</dbReference>
<sequence>MTEWNGSQGMSRRSMTLGLGMAASALARPGYGAAQSYPTRPIRLVVSFPPGGSTDIYARILATKLSERLGQNVVVDNRPGGGGAIAAAAVIRAEPDGHTIMYTTSSLAILPNLTPTPGFDVCKDLVPVVLIYEAPQLVVAARELASVSIAELIAAAKAAPGKINVAHAGNGSTSHLVAAKFIATAGIDAVLVPYSGTAGALTALLRNEAAVAFDAINTGGVFTREGKLRPMAVTTTHRASAMPEVPTIAESGLPGFEAVFWNGVFAPAGTSVEIVRQLNAACQEALRQPDVIARIRELGTAPAGGPPEVLARRFEADFEGWGRVIREMKLRSD</sequence>
<dbReference type="Pfam" id="PF03401">
    <property type="entry name" value="TctC"/>
    <property type="match status" value="1"/>
</dbReference>
<proteinExistence type="inferred from homology"/>
<keyword evidence="3" id="KW-1185">Reference proteome</keyword>
<dbReference type="RefSeq" id="WP_186771987.1">
    <property type="nucleotide sequence ID" value="NZ_JACOMF010000025.1"/>
</dbReference>